<evidence type="ECO:0000256" key="12">
    <source>
        <dbReference type="ARBA" id="ARBA00022917"/>
    </source>
</evidence>
<dbReference type="SMART" id="SM00874">
    <property type="entry name" value="B5"/>
    <property type="match status" value="1"/>
</dbReference>
<dbReference type="EC" id="6.1.1.20" evidence="15"/>
<comment type="subcellular location">
    <subcellularLocation>
        <location evidence="1 15">Cytoplasm</location>
    </subcellularLocation>
</comment>
<evidence type="ECO:0000256" key="1">
    <source>
        <dbReference type="ARBA" id="ARBA00004496"/>
    </source>
</evidence>
<dbReference type="AlphaFoldDB" id="A0A1H0BJJ0"/>
<evidence type="ECO:0000259" key="19">
    <source>
        <dbReference type="PROSITE" id="PS51483"/>
    </source>
</evidence>
<dbReference type="EMBL" id="FNIN01000002">
    <property type="protein sequence ID" value="SDN45761.1"/>
    <property type="molecule type" value="Genomic_DNA"/>
</dbReference>
<keyword evidence="7 15" id="KW-0479">Metal-binding</keyword>
<comment type="subunit">
    <text evidence="3 15">Tetramer of two alpha and two beta subunits.</text>
</comment>
<dbReference type="PROSITE" id="PS51483">
    <property type="entry name" value="B5"/>
    <property type="match status" value="1"/>
</dbReference>
<keyword evidence="10 15" id="KW-0460">Magnesium</keyword>
<evidence type="ECO:0000256" key="15">
    <source>
        <dbReference type="HAMAP-Rule" id="MF_00283"/>
    </source>
</evidence>
<dbReference type="GO" id="GO:0009328">
    <property type="term" value="C:phenylalanine-tRNA ligase complex"/>
    <property type="evidence" value="ECO:0007669"/>
    <property type="project" value="TreeGrafter"/>
</dbReference>
<dbReference type="Gene3D" id="3.50.40.10">
    <property type="entry name" value="Phenylalanyl-trna Synthetase, Chain B, domain 3"/>
    <property type="match status" value="1"/>
</dbReference>
<dbReference type="SMART" id="SM00896">
    <property type="entry name" value="FDX-ACB"/>
    <property type="match status" value="1"/>
</dbReference>
<evidence type="ECO:0000313" key="21">
    <source>
        <dbReference type="Proteomes" id="UP000199602"/>
    </source>
</evidence>
<keyword evidence="5 16" id="KW-0820">tRNA-binding</keyword>
<dbReference type="STRING" id="206665.SAMN04488516_102193"/>
<keyword evidence="4 15" id="KW-0963">Cytoplasm</keyword>
<dbReference type="InterPro" id="IPR045060">
    <property type="entry name" value="Phe-tRNA-ligase_IIc_bsu"/>
</dbReference>
<evidence type="ECO:0000256" key="16">
    <source>
        <dbReference type="PROSITE-ProRule" id="PRU00209"/>
    </source>
</evidence>
<feature type="binding site" evidence="15">
    <location>
        <position position="464"/>
    </location>
    <ligand>
        <name>Mg(2+)</name>
        <dbReference type="ChEBI" id="CHEBI:18420"/>
        <note>shared with alpha subunit</note>
    </ligand>
</feature>
<organism evidence="20 21">
    <name type="scientific">Desulfonauticus submarinus</name>
    <dbReference type="NCBI Taxonomy" id="206665"/>
    <lineage>
        <taxon>Bacteria</taxon>
        <taxon>Pseudomonadati</taxon>
        <taxon>Thermodesulfobacteriota</taxon>
        <taxon>Desulfovibrionia</taxon>
        <taxon>Desulfovibrionales</taxon>
        <taxon>Desulfonauticaceae</taxon>
        <taxon>Desulfonauticus</taxon>
    </lineage>
</organism>
<comment type="similarity">
    <text evidence="2 15">Belongs to the phenylalanyl-tRNA synthetase beta subunit family. Type 1 subfamily.</text>
</comment>
<keyword evidence="21" id="KW-1185">Reference proteome</keyword>
<evidence type="ECO:0000256" key="4">
    <source>
        <dbReference type="ARBA" id="ARBA00022490"/>
    </source>
</evidence>
<dbReference type="GO" id="GO:0006432">
    <property type="term" value="P:phenylalanyl-tRNA aminoacylation"/>
    <property type="evidence" value="ECO:0007669"/>
    <property type="project" value="UniProtKB-UniRule"/>
</dbReference>
<dbReference type="InterPro" id="IPR033714">
    <property type="entry name" value="tRNA_bind_bactPheRS"/>
</dbReference>
<dbReference type="GO" id="GO:0000287">
    <property type="term" value="F:magnesium ion binding"/>
    <property type="evidence" value="ECO:0007669"/>
    <property type="project" value="UniProtKB-UniRule"/>
</dbReference>
<dbReference type="Gene3D" id="3.30.70.380">
    <property type="entry name" value="Ferrodoxin-fold anticodon-binding domain"/>
    <property type="match status" value="1"/>
</dbReference>
<dbReference type="SUPFAM" id="SSF56037">
    <property type="entry name" value="PheT/TilS domain"/>
    <property type="match status" value="1"/>
</dbReference>
<dbReference type="GO" id="GO:0000049">
    <property type="term" value="F:tRNA binding"/>
    <property type="evidence" value="ECO:0007669"/>
    <property type="project" value="UniProtKB-UniRule"/>
</dbReference>
<keyword evidence="12 15" id="KW-0648">Protein biosynthesis</keyword>
<evidence type="ECO:0000256" key="8">
    <source>
        <dbReference type="ARBA" id="ARBA00022741"/>
    </source>
</evidence>
<dbReference type="InterPro" id="IPR004532">
    <property type="entry name" value="Phe-tRNA-ligase_IIc_bsu_bact"/>
</dbReference>
<dbReference type="SUPFAM" id="SSF55681">
    <property type="entry name" value="Class II aaRS and biotin synthetases"/>
    <property type="match status" value="1"/>
</dbReference>
<dbReference type="PROSITE" id="PS50886">
    <property type="entry name" value="TRBD"/>
    <property type="match status" value="1"/>
</dbReference>
<gene>
    <name evidence="15" type="primary">pheT</name>
    <name evidence="20" type="ORF">SAMN04488516_102193</name>
</gene>
<evidence type="ECO:0000256" key="3">
    <source>
        <dbReference type="ARBA" id="ARBA00011209"/>
    </source>
</evidence>
<dbReference type="SUPFAM" id="SSF46955">
    <property type="entry name" value="Putative DNA-binding domain"/>
    <property type="match status" value="1"/>
</dbReference>
<evidence type="ECO:0000256" key="2">
    <source>
        <dbReference type="ARBA" id="ARBA00008653"/>
    </source>
</evidence>
<dbReference type="FunFam" id="2.40.50.140:FF:000045">
    <property type="entry name" value="Phenylalanine--tRNA ligase beta subunit"/>
    <property type="match status" value="1"/>
</dbReference>
<feature type="binding site" evidence="15">
    <location>
        <position position="465"/>
    </location>
    <ligand>
        <name>Mg(2+)</name>
        <dbReference type="ChEBI" id="CHEBI:18420"/>
        <note>shared with alpha subunit</note>
    </ligand>
</feature>
<evidence type="ECO:0000256" key="14">
    <source>
        <dbReference type="ARBA" id="ARBA00049255"/>
    </source>
</evidence>
<dbReference type="Pfam" id="PF03484">
    <property type="entry name" value="B5"/>
    <property type="match status" value="1"/>
</dbReference>
<sequence>MLLSLNWLKSFVPFDGDIEELAHRLTMVGLEVEEINSPFEYLKSVVVGKVVECAPHPNSDHLSLCKVDIGSEVLPIVCGAPNVGESQLVPVALIGTKMPSGFKIKKAKLRGELSCGMICSQKELELGEDSSGIWVLSEEFSNLTVGENLISALGLDEYVFDIGITPNRADCLSVLGIAREVAALYSLPLSLPSANVQEIDTPLDYDIEIQSPEHCFLYQARLITDCKIKPSPAWMRFRLIASGINPINNVVDITNYVLMELGQPLHAFDRRLLSGNKIRVALAKDKEKFVTLDGKERELLATDLLILDSEKPVALAGIMGGENSEIKQDSSEVLLECAVFNPVTIRKTARRLSLTSESSYRFERGIDQLLSPFALERAAYLIQTLASGKVLKGIAKKEPKPFVKAVIKFRPNKPSDILGVEIEKDFSFKTLQKLGCKIRKEESSWEVEAPSFRHDLQREIDLVEEVGRIYGLDKIEARLPKVSRTLKDEQDPKVLFLRKIKHWAKGIGLQESINYSFVGEKDLDLLGLEDKEKRVYVLNPLSEEQNVLRTTLLAGLLYAVKTNFTQNNKRIKLFEIAKTFTKDDNVETLCQENNRFGFVLSGSRYPENWPFPKGEFFNYSDIKGLIEGFALSFGLPEMEFITRREHPFLKPAVEIIVGDDILGFMGLIKEDIAKQYDVKDGNLWYADLDLDKIFGYYLKWTLRFKELPKFPASKRDITVVCPLDLQIGSILEVIKGVQCKILEDVSVKDIYFPKDKAVKNVTLTLTYRAKDKTLKVKEVDKVNSNIANTIVKKLNVSFP</sequence>
<dbReference type="RefSeq" id="WP_092063392.1">
    <property type="nucleotide sequence ID" value="NZ_FNIN01000002.1"/>
</dbReference>
<dbReference type="Pfam" id="PF03483">
    <property type="entry name" value="B3_4"/>
    <property type="match status" value="1"/>
</dbReference>
<dbReference type="CDD" id="cd00769">
    <property type="entry name" value="PheRS_beta_core"/>
    <property type="match status" value="1"/>
</dbReference>
<dbReference type="SUPFAM" id="SSF54991">
    <property type="entry name" value="Anticodon-binding domain of PheRS"/>
    <property type="match status" value="1"/>
</dbReference>
<evidence type="ECO:0000256" key="10">
    <source>
        <dbReference type="ARBA" id="ARBA00022842"/>
    </source>
</evidence>
<dbReference type="InterPro" id="IPR002547">
    <property type="entry name" value="tRNA-bd_dom"/>
</dbReference>
<keyword evidence="11 16" id="KW-0694">RNA-binding</keyword>
<feature type="binding site" evidence="15">
    <location>
        <position position="455"/>
    </location>
    <ligand>
        <name>Mg(2+)</name>
        <dbReference type="ChEBI" id="CHEBI:18420"/>
        <note>shared with alpha subunit</note>
    </ligand>
</feature>
<dbReference type="InterPro" id="IPR045864">
    <property type="entry name" value="aa-tRNA-synth_II/BPL/LPL"/>
</dbReference>
<dbReference type="InterPro" id="IPR009061">
    <property type="entry name" value="DNA-bd_dom_put_sf"/>
</dbReference>
<evidence type="ECO:0000256" key="9">
    <source>
        <dbReference type="ARBA" id="ARBA00022840"/>
    </source>
</evidence>
<dbReference type="Gene3D" id="3.30.56.10">
    <property type="match status" value="2"/>
</dbReference>
<keyword evidence="13 15" id="KW-0030">Aminoacyl-tRNA synthetase</keyword>
<comment type="cofactor">
    <cofactor evidence="15">
        <name>Mg(2+)</name>
        <dbReference type="ChEBI" id="CHEBI:18420"/>
    </cofactor>
    <text evidence="15">Binds 2 magnesium ions per tetramer.</text>
</comment>
<comment type="catalytic activity">
    <reaction evidence="14 15">
        <text>tRNA(Phe) + L-phenylalanine + ATP = L-phenylalanyl-tRNA(Phe) + AMP + diphosphate + H(+)</text>
        <dbReference type="Rhea" id="RHEA:19413"/>
        <dbReference type="Rhea" id="RHEA-COMP:9668"/>
        <dbReference type="Rhea" id="RHEA-COMP:9699"/>
        <dbReference type="ChEBI" id="CHEBI:15378"/>
        <dbReference type="ChEBI" id="CHEBI:30616"/>
        <dbReference type="ChEBI" id="CHEBI:33019"/>
        <dbReference type="ChEBI" id="CHEBI:58095"/>
        <dbReference type="ChEBI" id="CHEBI:78442"/>
        <dbReference type="ChEBI" id="CHEBI:78531"/>
        <dbReference type="ChEBI" id="CHEBI:456215"/>
        <dbReference type="EC" id="6.1.1.20"/>
    </reaction>
</comment>
<dbReference type="SMART" id="SM00873">
    <property type="entry name" value="B3_4"/>
    <property type="match status" value="1"/>
</dbReference>
<keyword evidence="6 15" id="KW-0436">Ligase</keyword>
<accession>A0A1H0BJJ0</accession>
<dbReference type="PANTHER" id="PTHR10947">
    <property type="entry name" value="PHENYLALANYL-TRNA SYNTHETASE BETA CHAIN AND LEUCINE-RICH REPEAT-CONTAINING PROTEIN 47"/>
    <property type="match status" value="1"/>
</dbReference>
<dbReference type="InterPro" id="IPR005147">
    <property type="entry name" value="tRNA_synthase_B5-dom"/>
</dbReference>
<dbReference type="InterPro" id="IPR041616">
    <property type="entry name" value="PheRS_beta_core"/>
</dbReference>
<reference evidence="20 21" key="1">
    <citation type="submission" date="2016-10" db="EMBL/GenBank/DDBJ databases">
        <authorList>
            <person name="de Groot N.N."/>
        </authorList>
    </citation>
    <scope>NUCLEOTIDE SEQUENCE [LARGE SCALE GENOMIC DNA]</scope>
    <source>
        <strain evidence="20 21">DSM 15269</strain>
    </source>
</reference>
<keyword evidence="9 15" id="KW-0067">ATP-binding</keyword>
<dbReference type="GO" id="GO:0005524">
    <property type="term" value="F:ATP binding"/>
    <property type="evidence" value="ECO:0007669"/>
    <property type="project" value="UniProtKB-UniRule"/>
</dbReference>
<dbReference type="PANTHER" id="PTHR10947:SF0">
    <property type="entry name" value="PHENYLALANINE--TRNA LIGASE BETA SUBUNIT"/>
    <property type="match status" value="1"/>
</dbReference>
<dbReference type="InterPro" id="IPR012340">
    <property type="entry name" value="NA-bd_OB-fold"/>
</dbReference>
<dbReference type="HAMAP" id="MF_00283">
    <property type="entry name" value="Phe_tRNA_synth_beta1"/>
    <property type="match status" value="1"/>
</dbReference>
<feature type="domain" description="B5" evidence="19">
    <location>
        <begin position="402"/>
        <end position="477"/>
    </location>
</feature>
<evidence type="ECO:0000256" key="11">
    <source>
        <dbReference type="ARBA" id="ARBA00022884"/>
    </source>
</evidence>
<protein>
    <recommendedName>
        <fullName evidence="15">Phenylalanine--tRNA ligase beta subunit</fullName>
        <ecNumber evidence="15">6.1.1.20</ecNumber>
    </recommendedName>
    <alternativeName>
        <fullName evidence="15">Phenylalanyl-tRNA synthetase beta subunit</fullName>
        <shortName evidence="15">PheRS</shortName>
    </alternativeName>
</protein>
<dbReference type="NCBIfam" id="NF045760">
    <property type="entry name" value="YtpR"/>
    <property type="match status" value="1"/>
</dbReference>
<dbReference type="PROSITE" id="PS51447">
    <property type="entry name" value="FDX_ACB"/>
    <property type="match status" value="1"/>
</dbReference>
<evidence type="ECO:0000256" key="13">
    <source>
        <dbReference type="ARBA" id="ARBA00023146"/>
    </source>
</evidence>
<evidence type="ECO:0000256" key="6">
    <source>
        <dbReference type="ARBA" id="ARBA00022598"/>
    </source>
</evidence>
<keyword evidence="8 15" id="KW-0547">Nucleotide-binding</keyword>
<feature type="binding site" evidence="15">
    <location>
        <position position="461"/>
    </location>
    <ligand>
        <name>Mg(2+)</name>
        <dbReference type="ChEBI" id="CHEBI:18420"/>
        <note>shared with alpha subunit</note>
    </ligand>
</feature>
<dbReference type="Gene3D" id="3.30.930.10">
    <property type="entry name" value="Bira Bifunctional Protein, Domain 2"/>
    <property type="match status" value="1"/>
</dbReference>
<dbReference type="SUPFAM" id="SSF50249">
    <property type="entry name" value="Nucleic acid-binding proteins"/>
    <property type="match status" value="1"/>
</dbReference>
<evidence type="ECO:0000313" key="20">
    <source>
        <dbReference type="EMBL" id="SDN45761.1"/>
    </source>
</evidence>
<dbReference type="Pfam" id="PF01588">
    <property type="entry name" value="tRNA_bind"/>
    <property type="match status" value="1"/>
</dbReference>
<feature type="domain" description="FDX-ACB" evidence="18">
    <location>
        <begin position="708"/>
        <end position="799"/>
    </location>
</feature>
<dbReference type="Proteomes" id="UP000199602">
    <property type="component" value="Unassembled WGS sequence"/>
</dbReference>
<proteinExistence type="inferred from homology"/>
<dbReference type="GO" id="GO:0004826">
    <property type="term" value="F:phenylalanine-tRNA ligase activity"/>
    <property type="evidence" value="ECO:0007669"/>
    <property type="project" value="UniProtKB-UniRule"/>
</dbReference>
<feature type="domain" description="TRNA-binding" evidence="17">
    <location>
        <begin position="39"/>
        <end position="150"/>
    </location>
</feature>
<dbReference type="InterPro" id="IPR005146">
    <property type="entry name" value="B3/B4_tRNA-bd"/>
</dbReference>
<dbReference type="NCBIfam" id="TIGR00472">
    <property type="entry name" value="pheT_bact"/>
    <property type="match status" value="1"/>
</dbReference>
<evidence type="ECO:0000259" key="18">
    <source>
        <dbReference type="PROSITE" id="PS51447"/>
    </source>
</evidence>
<evidence type="ECO:0000256" key="7">
    <source>
        <dbReference type="ARBA" id="ARBA00022723"/>
    </source>
</evidence>
<dbReference type="InterPro" id="IPR020825">
    <property type="entry name" value="Phe-tRNA_synthase-like_B3/B4"/>
</dbReference>
<dbReference type="OrthoDB" id="9805455at2"/>
<dbReference type="Pfam" id="PF03147">
    <property type="entry name" value="FDX-ACB"/>
    <property type="match status" value="1"/>
</dbReference>
<dbReference type="InterPro" id="IPR005121">
    <property type="entry name" value="Fdx_antiC-bd"/>
</dbReference>
<dbReference type="Pfam" id="PF17759">
    <property type="entry name" value="tRNA_synthFbeta"/>
    <property type="match status" value="1"/>
</dbReference>
<dbReference type="InterPro" id="IPR036690">
    <property type="entry name" value="Fdx_antiC-bd_sf"/>
</dbReference>
<dbReference type="CDD" id="cd02796">
    <property type="entry name" value="tRNA_bind_bactPheRS"/>
    <property type="match status" value="1"/>
</dbReference>
<name>A0A1H0BJJ0_9BACT</name>
<evidence type="ECO:0000256" key="5">
    <source>
        <dbReference type="ARBA" id="ARBA00022555"/>
    </source>
</evidence>
<evidence type="ECO:0000259" key="17">
    <source>
        <dbReference type="PROSITE" id="PS50886"/>
    </source>
</evidence>
<dbReference type="Gene3D" id="2.40.50.140">
    <property type="entry name" value="Nucleic acid-binding proteins"/>
    <property type="match status" value="1"/>
</dbReference>
<dbReference type="FunFam" id="3.50.40.10:FF:000001">
    <property type="entry name" value="Phenylalanine--tRNA ligase beta subunit"/>
    <property type="match status" value="1"/>
</dbReference>